<protein>
    <recommendedName>
        <fullName evidence="3">Neurotransmitter-gated ion-channel ligand-binding domain-containing protein</fullName>
    </recommendedName>
</protein>
<organism evidence="4 5">
    <name type="scientific">Terrapene triunguis</name>
    <name type="common">Three-toed box turtle</name>
    <dbReference type="NCBI Taxonomy" id="2587831"/>
    <lineage>
        <taxon>Eukaryota</taxon>
        <taxon>Metazoa</taxon>
        <taxon>Chordata</taxon>
        <taxon>Craniata</taxon>
        <taxon>Vertebrata</taxon>
        <taxon>Euteleostomi</taxon>
        <taxon>Archelosauria</taxon>
        <taxon>Testudinata</taxon>
        <taxon>Testudines</taxon>
        <taxon>Cryptodira</taxon>
        <taxon>Durocryptodira</taxon>
        <taxon>Testudinoidea</taxon>
        <taxon>Emydidae</taxon>
        <taxon>Terrapene</taxon>
    </lineage>
</organism>
<evidence type="ECO:0000256" key="2">
    <source>
        <dbReference type="ARBA" id="ARBA00034099"/>
    </source>
</evidence>
<comment type="subcellular location">
    <subcellularLocation>
        <location evidence="2">Synaptic cell membrane</location>
        <topology evidence="2">Multi-pass membrane protein</topology>
    </subcellularLocation>
</comment>
<proteinExistence type="predicted"/>
<dbReference type="AlphaFoldDB" id="A0A674JAX1"/>
<dbReference type="GO" id="GO:0005230">
    <property type="term" value="F:extracellular ligand-gated monoatomic ion channel activity"/>
    <property type="evidence" value="ECO:0007669"/>
    <property type="project" value="InterPro"/>
</dbReference>
<feature type="domain" description="Neurotransmitter-gated ion-channel ligand-binding" evidence="3">
    <location>
        <begin position="22"/>
        <end position="61"/>
    </location>
</feature>
<name>A0A674JAX1_9SAUR</name>
<accession>A0A674JAX1</accession>
<evidence type="ECO:0000313" key="4">
    <source>
        <dbReference type="Ensembl" id="ENSTMTP00000017743.1"/>
    </source>
</evidence>
<dbReference type="GeneTree" id="ENSGT00960000192693"/>
<dbReference type="Proteomes" id="UP000472274">
    <property type="component" value="Unplaced"/>
</dbReference>
<reference evidence="4" key="2">
    <citation type="submission" date="2025-09" db="UniProtKB">
        <authorList>
            <consortium name="Ensembl"/>
        </authorList>
    </citation>
    <scope>IDENTIFICATION</scope>
</reference>
<dbReference type="Gene3D" id="2.70.170.10">
    <property type="entry name" value="Neurotransmitter-gated ion-channel ligand-binding domain"/>
    <property type="match status" value="1"/>
</dbReference>
<dbReference type="InParanoid" id="A0A674JAX1"/>
<sequence>GKLALLLPTPDPPYALRSPGQEEKLLDDLMTNYNRDLRPAQGEGDIINVTLKLTLTNLISLVSRAPPLVPCQSPPAGCQATPGRGGARCIARQERVKR</sequence>
<evidence type="ECO:0000256" key="1">
    <source>
        <dbReference type="ARBA" id="ARBA00023018"/>
    </source>
</evidence>
<evidence type="ECO:0000259" key="3">
    <source>
        <dbReference type="Pfam" id="PF02931"/>
    </source>
</evidence>
<keyword evidence="5" id="KW-1185">Reference proteome</keyword>
<dbReference type="InterPro" id="IPR036734">
    <property type="entry name" value="Neur_chan_lig-bd_sf"/>
</dbReference>
<dbReference type="SUPFAM" id="SSF63712">
    <property type="entry name" value="Nicotinic receptor ligand binding domain-like"/>
    <property type="match status" value="1"/>
</dbReference>
<dbReference type="Pfam" id="PF02931">
    <property type="entry name" value="Neur_chan_LBD"/>
    <property type="match status" value="1"/>
</dbReference>
<dbReference type="Ensembl" id="ENSTMTT00000018377.1">
    <property type="protein sequence ID" value="ENSTMTP00000017743.1"/>
    <property type="gene ID" value="ENSTMTG00000013063.1"/>
</dbReference>
<keyword evidence="1" id="KW-0770">Synapse</keyword>
<dbReference type="GO" id="GO:0097060">
    <property type="term" value="C:synaptic membrane"/>
    <property type="evidence" value="ECO:0007669"/>
    <property type="project" value="UniProtKB-SubCell"/>
</dbReference>
<evidence type="ECO:0000313" key="5">
    <source>
        <dbReference type="Proteomes" id="UP000472274"/>
    </source>
</evidence>
<dbReference type="InterPro" id="IPR006202">
    <property type="entry name" value="Neur_chan_lig-bd"/>
</dbReference>
<reference evidence="4" key="1">
    <citation type="submission" date="2025-08" db="UniProtKB">
        <authorList>
            <consortium name="Ensembl"/>
        </authorList>
    </citation>
    <scope>IDENTIFICATION</scope>
</reference>